<name>A0ABQ8APM4_BRANA</name>
<feature type="compositionally biased region" description="Basic residues" evidence="1">
    <location>
        <begin position="705"/>
        <end position="719"/>
    </location>
</feature>
<dbReference type="EMBL" id="JAGKQM010000013">
    <property type="protein sequence ID" value="KAH0894499.1"/>
    <property type="molecule type" value="Genomic_DNA"/>
</dbReference>
<evidence type="ECO:0000259" key="2">
    <source>
        <dbReference type="Pfam" id="PF00646"/>
    </source>
</evidence>
<evidence type="ECO:0008006" key="6">
    <source>
        <dbReference type="Google" id="ProtNLM"/>
    </source>
</evidence>
<feature type="domain" description="F-box associated beta-propeller type 3" evidence="3">
    <location>
        <begin position="272"/>
        <end position="373"/>
    </location>
</feature>
<evidence type="ECO:0000256" key="1">
    <source>
        <dbReference type="SAM" id="MobiDB-lite"/>
    </source>
</evidence>
<evidence type="ECO:0000313" key="4">
    <source>
        <dbReference type="EMBL" id="KAH0894499.1"/>
    </source>
</evidence>
<feature type="domain" description="F-box" evidence="2">
    <location>
        <begin position="167"/>
        <end position="205"/>
    </location>
</feature>
<feature type="non-terminal residue" evidence="4">
    <location>
        <position position="748"/>
    </location>
</feature>
<dbReference type="InterPro" id="IPR017451">
    <property type="entry name" value="F-box-assoc_interact_dom"/>
</dbReference>
<reference evidence="4 5" key="1">
    <citation type="submission" date="2021-05" db="EMBL/GenBank/DDBJ databases">
        <title>Genome Assembly of Synthetic Allotetraploid Brassica napus Reveals Homoeologous Exchanges between Subgenomes.</title>
        <authorList>
            <person name="Davis J.T."/>
        </authorList>
    </citation>
    <scope>NUCLEOTIDE SEQUENCE [LARGE SCALE GENOMIC DNA]</scope>
    <source>
        <strain evidence="5">cv. Da-Ae</strain>
        <tissue evidence="4">Seedling</tissue>
    </source>
</reference>
<dbReference type="Proteomes" id="UP000824890">
    <property type="component" value="Unassembled WGS sequence"/>
</dbReference>
<evidence type="ECO:0000313" key="5">
    <source>
        <dbReference type="Proteomes" id="UP000824890"/>
    </source>
</evidence>
<organism evidence="4 5">
    <name type="scientific">Brassica napus</name>
    <name type="common">Rape</name>
    <dbReference type="NCBI Taxonomy" id="3708"/>
    <lineage>
        <taxon>Eukaryota</taxon>
        <taxon>Viridiplantae</taxon>
        <taxon>Streptophyta</taxon>
        <taxon>Embryophyta</taxon>
        <taxon>Tracheophyta</taxon>
        <taxon>Spermatophyta</taxon>
        <taxon>Magnoliopsida</taxon>
        <taxon>eudicotyledons</taxon>
        <taxon>Gunneridae</taxon>
        <taxon>Pentapetalae</taxon>
        <taxon>rosids</taxon>
        <taxon>malvids</taxon>
        <taxon>Brassicales</taxon>
        <taxon>Brassicaceae</taxon>
        <taxon>Brassiceae</taxon>
        <taxon>Brassica</taxon>
    </lineage>
</organism>
<protein>
    <recommendedName>
        <fullName evidence="6">F-box domain-containing protein</fullName>
    </recommendedName>
</protein>
<feature type="compositionally biased region" description="Polar residues" evidence="1">
    <location>
        <begin position="446"/>
        <end position="459"/>
    </location>
</feature>
<proteinExistence type="predicted"/>
<dbReference type="Pfam" id="PF00646">
    <property type="entry name" value="F-box"/>
    <property type="match status" value="1"/>
</dbReference>
<dbReference type="SUPFAM" id="SSF81383">
    <property type="entry name" value="F-box domain"/>
    <property type="match status" value="1"/>
</dbReference>
<feature type="region of interest" description="Disordered" evidence="1">
    <location>
        <begin position="424"/>
        <end position="530"/>
    </location>
</feature>
<keyword evidence="5" id="KW-1185">Reference proteome</keyword>
<dbReference type="InterPro" id="IPR001810">
    <property type="entry name" value="F-box_dom"/>
</dbReference>
<gene>
    <name evidence="4" type="ORF">HID58_056928</name>
</gene>
<dbReference type="PANTHER" id="PTHR31111:SF94">
    <property type="entry name" value="E3 UBIQUITIN-PROTEIN LIGASE SGIP1"/>
    <property type="match status" value="1"/>
</dbReference>
<dbReference type="PANTHER" id="PTHR31111">
    <property type="entry name" value="BNAA05G37150D PROTEIN-RELATED"/>
    <property type="match status" value="1"/>
</dbReference>
<dbReference type="NCBIfam" id="TIGR01640">
    <property type="entry name" value="F_box_assoc_1"/>
    <property type="match status" value="1"/>
</dbReference>
<evidence type="ECO:0000259" key="3">
    <source>
        <dbReference type="Pfam" id="PF08268"/>
    </source>
</evidence>
<comment type="caution">
    <text evidence="4">The sequence shown here is derived from an EMBL/GenBank/DDBJ whole genome shotgun (WGS) entry which is preliminary data.</text>
</comment>
<dbReference type="InterPro" id="IPR013187">
    <property type="entry name" value="F-box-assoc_dom_typ3"/>
</dbReference>
<feature type="compositionally biased region" description="Polar residues" evidence="1">
    <location>
        <begin position="738"/>
        <end position="748"/>
    </location>
</feature>
<feature type="region of interest" description="Disordered" evidence="1">
    <location>
        <begin position="676"/>
        <end position="748"/>
    </location>
</feature>
<feature type="domain" description="F-box associated beta-propeller type 3" evidence="3">
    <location>
        <begin position="8"/>
        <end position="128"/>
    </location>
</feature>
<sequence length="748" mass="85465">MVFEGAFVILCFDVRSEKFSFINKDEDMLPKPFGFSGPSTLFNYKEKLGIYRQVGQNLVLWVLEDAGNHKWSKHSYVLSPSGYKKYMFVGMTRKSEIVYLCNSWFSYVFLYNIEGNTFRRVNIRGPEGLEPLRIRDTFVDYVENMKFITSGHETQSLNSVRQYSSDQIPVDLLMEIFSLVPLKSIARFHCLSKFLASILRRHDFTELFLTKSLTRPRFLFTVKSKGKLFLYSSPQPHNPDNNSSLVATSYHPTLVPDYHPTYISKHGRLEGYFVIVCFDVRSEKFSFINKDMLAMPFGKLGLHRPVGRKLVLLYLEDAGNHKWSKHSYVLSPLEENILKITSEFVYSWNSSVWFYNTEKNTVKRVDIQGTENPRIINTFVDYVENMKYSSDPGYPKLDEKKRTEPAIGEANTIQHAFKARVDRHGNPFGERVSTKQTRIPPPFASMRTTDPSTQSWFQKTTKEGPLQNPPQYTKGRYTQAGDEKGGRDLFSQRSQGQWRPKQVLEADAEGNRDPVNQNQDKGDEDSQLGTPLRILDNQTIAKQAVMEDLHEVTRQYLNCADPVEAAARRQRVLYTDANGLMEETAARILASSQALHHNIELRHGIDSNPVTAPPRQEDNVQVPILQSRADIQTPPTRLGEDMGLTNLFNKSIQGHSQEETRGETARSTRIKSVIVSPLTSQAGPQEEDSPLIPADGENLGEAQAKARRRLCRSTRRRPVRYSPNILRGSSSKKRKLSQIQNSPIRGMQ</sequence>
<dbReference type="InterPro" id="IPR036047">
    <property type="entry name" value="F-box-like_dom_sf"/>
</dbReference>
<dbReference type="Pfam" id="PF08268">
    <property type="entry name" value="FBA_3"/>
    <property type="match status" value="2"/>
</dbReference>
<accession>A0ABQ8APM4</accession>